<dbReference type="EMBL" id="CP053586">
    <property type="protein sequence ID" value="WNZ22115.1"/>
    <property type="molecule type" value="Genomic_DNA"/>
</dbReference>
<dbReference type="Pfam" id="PF12098">
    <property type="entry name" value="DUF3574"/>
    <property type="match status" value="2"/>
</dbReference>
<dbReference type="InterPro" id="IPR021957">
    <property type="entry name" value="DUF3574"/>
</dbReference>
<protein>
    <submittedName>
        <fullName evidence="1">DUF3574 domain-containing protein</fullName>
    </submittedName>
</protein>
<organism evidence="1">
    <name type="scientific">Leptolyngbya sp. NK1-12</name>
    <dbReference type="NCBI Taxonomy" id="2547451"/>
    <lineage>
        <taxon>Bacteria</taxon>
        <taxon>Bacillati</taxon>
        <taxon>Cyanobacteriota</taxon>
        <taxon>Cyanophyceae</taxon>
        <taxon>Leptolyngbyales</taxon>
        <taxon>Leptolyngbyaceae</taxon>
        <taxon>Leptolyngbya group</taxon>
        <taxon>Leptolyngbya</taxon>
    </lineage>
</organism>
<proteinExistence type="predicted"/>
<evidence type="ECO:0000313" key="1">
    <source>
        <dbReference type="EMBL" id="WNZ22115.1"/>
    </source>
</evidence>
<name>A0AA96WCM9_9CYAN</name>
<dbReference type="AlphaFoldDB" id="A0AA96WCM9"/>
<sequence length="145" mass="16499">MDSSGNLIREPSKVISFVYKDQASNQRAIDEIINAYKQQFQQESVLQVKNQDVAIGFGQGEDLIVNDPTPELIQVDLYFDGIGTKGRGGDRQFNQFLENVLTPRFPDGLTVYDAEEQSQDCSYDSIQEFSKVVSLIIERRRSDRQ</sequence>
<reference evidence="1" key="1">
    <citation type="submission" date="2020-05" db="EMBL/GenBank/DDBJ databases">
        <authorList>
            <person name="Zhu T."/>
            <person name="Keshari N."/>
            <person name="Lu X."/>
        </authorList>
    </citation>
    <scope>NUCLEOTIDE SEQUENCE</scope>
    <source>
        <strain evidence="1">NK1-12</strain>
    </source>
</reference>
<accession>A0AA96WCM9</accession>
<gene>
    <name evidence="1" type="ORF">HJG54_04015</name>
</gene>